<dbReference type="Proteomes" id="UP000295684">
    <property type="component" value="Unassembled WGS sequence"/>
</dbReference>
<proteinExistence type="predicted"/>
<evidence type="ECO:0000313" key="1">
    <source>
        <dbReference type="EMBL" id="TCO19922.1"/>
    </source>
</evidence>
<evidence type="ECO:0000313" key="2">
    <source>
        <dbReference type="Proteomes" id="UP000295684"/>
    </source>
</evidence>
<dbReference type="EMBL" id="SLWO01000009">
    <property type="protein sequence ID" value="TCO19922.1"/>
    <property type="molecule type" value="Genomic_DNA"/>
</dbReference>
<organism evidence="1 2">
    <name type="scientific">Pedobacter psychrotolerans</name>
    <dbReference type="NCBI Taxonomy" id="1843235"/>
    <lineage>
        <taxon>Bacteria</taxon>
        <taxon>Pseudomonadati</taxon>
        <taxon>Bacteroidota</taxon>
        <taxon>Sphingobacteriia</taxon>
        <taxon>Sphingobacteriales</taxon>
        <taxon>Sphingobacteriaceae</taxon>
        <taxon>Pedobacter</taxon>
    </lineage>
</organism>
<accession>A0A4R2H709</accession>
<reference evidence="1 2" key="1">
    <citation type="submission" date="2019-03" db="EMBL/GenBank/DDBJ databases">
        <title>Genomic Encyclopedia of Type Strains, Phase IV (KMG-IV): sequencing the most valuable type-strain genomes for metagenomic binning, comparative biology and taxonomic classification.</title>
        <authorList>
            <person name="Goeker M."/>
        </authorList>
    </citation>
    <scope>NUCLEOTIDE SEQUENCE [LARGE SCALE GENOMIC DNA]</scope>
    <source>
        <strain evidence="1 2">DSM 103236</strain>
    </source>
</reference>
<name>A0A4R2H709_9SPHI</name>
<gene>
    <name evidence="1" type="ORF">EV200_109105</name>
</gene>
<dbReference type="AlphaFoldDB" id="A0A4R2H709"/>
<comment type="caution">
    <text evidence="1">The sequence shown here is derived from an EMBL/GenBank/DDBJ whole genome shotgun (WGS) entry which is preliminary data.</text>
</comment>
<protein>
    <submittedName>
        <fullName evidence="1">Uncharacterized protein</fullName>
    </submittedName>
</protein>
<sequence>MKKIIVLNTGFNSNYGLRSTIFNLKINIMIKKLPHATENFVLHTLRLQICADRFKVATETIVSNM</sequence>